<evidence type="ECO:0000313" key="2">
    <source>
        <dbReference type="Proteomes" id="UP001595833"/>
    </source>
</evidence>
<gene>
    <name evidence="1" type="ORF">ACFPFM_31270</name>
</gene>
<dbReference type="InterPro" id="IPR014747">
    <property type="entry name" value="Bac_photo_RC_H_C"/>
</dbReference>
<dbReference type="Gene3D" id="3.90.50.10">
    <property type="entry name" value="Photosynthetic Reaction Center, subunit H, domain 2"/>
    <property type="match status" value="1"/>
</dbReference>
<evidence type="ECO:0000313" key="1">
    <source>
        <dbReference type="EMBL" id="MFC5058215.1"/>
    </source>
</evidence>
<dbReference type="Proteomes" id="UP001595833">
    <property type="component" value="Unassembled WGS sequence"/>
</dbReference>
<sequence length="139" mass="15494">MTAMQQPYPFPFAPWVWRDAVALFDTRNEAVDDHDRPDVGLLGYEVEAVDGRIGKVDEANAVVPADCLLVDTGTWLTSHQVVLPVGAVARIDHDAKVVHVDRTKEQVKGGPEYDADTFDADEFRARLGDYYTESYRTAP</sequence>
<dbReference type="EMBL" id="JBHSJB010000031">
    <property type="protein sequence ID" value="MFC5058215.1"/>
    <property type="molecule type" value="Genomic_DNA"/>
</dbReference>
<reference evidence="2" key="1">
    <citation type="journal article" date="2019" name="Int. J. Syst. Evol. Microbiol.">
        <title>The Global Catalogue of Microorganisms (GCM) 10K type strain sequencing project: providing services to taxonomists for standard genome sequencing and annotation.</title>
        <authorList>
            <consortium name="The Broad Institute Genomics Platform"/>
            <consortium name="The Broad Institute Genome Sequencing Center for Infectious Disease"/>
            <person name="Wu L."/>
            <person name="Ma J."/>
        </authorList>
    </citation>
    <scope>NUCLEOTIDE SEQUENCE [LARGE SCALE GENOMIC DNA]</scope>
    <source>
        <strain evidence="2">KCTC 12848</strain>
    </source>
</reference>
<dbReference type="RefSeq" id="WP_344037677.1">
    <property type="nucleotide sequence ID" value="NZ_BAAAKE010000008.1"/>
</dbReference>
<keyword evidence="2" id="KW-1185">Reference proteome</keyword>
<accession>A0ABV9Y6C1</accession>
<dbReference type="SUPFAM" id="SSF50346">
    <property type="entry name" value="PRC-barrel domain"/>
    <property type="match status" value="1"/>
</dbReference>
<organism evidence="1 2">
    <name type="scientific">Saccharothrix xinjiangensis</name>
    <dbReference type="NCBI Taxonomy" id="204798"/>
    <lineage>
        <taxon>Bacteria</taxon>
        <taxon>Bacillati</taxon>
        <taxon>Actinomycetota</taxon>
        <taxon>Actinomycetes</taxon>
        <taxon>Pseudonocardiales</taxon>
        <taxon>Pseudonocardiaceae</taxon>
        <taxon>Saccharothrix</taxon>
    </lineage>
</organism>
<proteinExistence type="predicted"/>
<comment type="caution">
    <text evidence="1">The sequence shown here is derived from an EMBL/GenBank/DDBJ whole genome shotgun (WGS) entry which is preliminary data.</text>
</comment>
<dbReference type="InterPro" id="IPR011033">
    <property type="entry name" value="PRC_barrel-like_sf"/>
</dbReference>
<protein>
    <submittedName>
        <fullName evidence="1">PRC-barrel domain containing protein</fullName>
    </submittedName>
</protein>
<name>A0ABV9Y6C1_9PSEU</name>